<dbReference type="Pfam" id="PF00534">
    <property type="entry name" value="Glycos_transf_1"/>
    <property type="match status" value="1"/>
</dbReference>
<proteinExistence type="predicted"/>
<dbReference type="InterPro" id="IPR050194">
    <property type="entry name" value="Glycosyltransferase_grp1"/>
</dbReference>
<evidence type="ECO:0000259" key="1">
    <source>
        <dbReference type="Pfam" id="PF00534"/>
    </source>
</evidence>
<reference evidence="4" key="1">
    <citation type="submission" date="2014-04" db="EMBL/GenBank/DDBJ databases">
        <title>Whole-Genome optical mapping and complete genome sequence of Sphingobacterium deserti sp. nov., a new spaces isolated from desert in the west of China.</title>
        <authorList>
            <person name="Teng C."/>
            <person name="Zhou Z."/>
            <person name="Li X."/>
            <person name="Chen M."/>
            <person name="Lin M."/>
            <person name="Wang L."/>
            <person name="Su S."/>
            <person name="Zhang C."/>
            <person name="Zhang W."/>
        </authorList>
    </citation>
    <scope>NUCLEOTIDE SEQUENCE [LARGE SCALE GENOMIC DNA]</scope>
    <source>
        <strain evidence="4">ACCC05744</strain>
    </source>
</reference>
<dbReference type="GO" id="GO:0016757">
    <property type="term" value="F:glycosyltransferase activity"/>
    <property type="evidence" value="ECO:0007669"/>
    <property type="project" value="InterPro"/>
</dbReference>
<evidence type="ECO:0000259" key="2">
    <source>
        <dbReference type="Pfam" id="PF13439"/>
    </source>
</evidence>
<dbReference type="PANTHER" id="PTHR45947:SF3">
    <property type="entry name" value="SULFOQUINOVOSYL TRANSFERASE SQD2"/>
    <property type="match status" value="1"/>
</dbReference>
<evidence type="ECO:0000313" key="4">
    <source>
        <dbReference type="Proteomes" id="UP000031802"/>
    </source>
</evidence>
<dbReference type="Proteomes" id="UP000031802">
    <property type="component" value="Unassembled WGS sequence"/>
</dbReference>
<dbReference type="OrthoDB" id="596635at2"/>
<feature type="domain" description="Glycosyl transferase family 1" evidence="1">
    <location>
        <begin position="206"/>
        <end position="355"/>
    </location>
</feature>
<organism evidence="3 4">
    <name type="scientific">Sphingobacterium deserti</name>
    <dbReference type="NCBI Taxonomy" id="1229276"/>
    <lineage>
        <taxon>Bacteria</taxon>
        <taxon>Pseudomonadati</taxon>
        <taxon>Bacteroidota</taxon>
        <taxon>Sphingobacteriia</taxon>
        <taxon>Sphingobacteriales</taxon>
        <taxon>Sphingobacteriaceae</taxon>
        <taxon>Sphingobacterium</taxon>
    </lineage>
</organism>
<dbReference type="SUPFAM" id="SSF53756">
    <property type="entry name" value="UDP-Glycosyltransferase/glycogen phosphorylase"/>
    <property type="match status" value="1"/>
</dbReference>
<dbReference type="EMBL" id="JJMU01000002">
    <property type="protein sequence ID" value="KGE16046.1"/>
    <property type="molecule type" value="Genomic_DNA"/>
</dbReference>
<keyword evidence="4" id="KW-1185">Reference proteome</keyword>
<gene>
    <name evidence="3" type="ORF">DI53_0161</name>
</gene>
<evidence type="ECO:0000313" key="3">
    <source>
        <dbReference type="EMBL" id="KGE16046.1"/>
    </source>
</evidence>
<dbReference type="PATRIC" id="fig|1229276.3.peg.167"/>
<feature type="domain" description="Glycosyltransferase subfamily 4-like N-terminal" evidence="2">
    <location>
        <begin position="16"/>
        <end position="188"/>
    </location>
</feature>
<dbReference type="PANTHER" id="PTHR45947">
    <property type="entry name" value="SULFOQUINOVOSYL TRANSFERASE SQD2"/>
    <property type="match status" value="1"/>
</dbReference>
<dbReference type="Gene3D" id="3.40.50.2000">
    <property type="entry name" value="Glycogen Phosphorylase B"/>
    <property type="match status" value="2"/>
</dbReference>
<dbReference type="CDD" id="cd03814">
    <property type="entry name" value="GT4-like"/>
    <property type="match status" value="1"/>
</dbReference>
<accession>A0A0B8T404</accession>
<dbReference type="InterPro" id="IPR028098">
    <property type="entry name" value="Glyco_trans_4-like_N"/>
</dbReference>
<sequence>MVKVAFFAEILIEEFDGASRTMFQIINRIDQSRFSYLFVYGKGPDQMAGHASLKIPTINTGVNKDYCLTMPMLVKEQLKQELDAFQPDVIHIATPSLLGFFASRYARQRNIPVISIYHTNFISYIPYYFRKVPALIRPIERWMISATRKFYNSCESVYVPSQSMIRQLEHFGVEAEKLNLWQRGIDLNLFNPNKRDRTYVTSITGNDKPNILFASRLVWEKNVQTLIEIYQRLQRRNLAHNLIIAGDGAAREDMQRQMPNAHFLGKLDHEELAKLYASCDAFVFTSTSETYGNVIIEAMASGLPCVIADGGGSADLIRHRHTGYKCLPKSPEDYLIHLSLLLKDTELHQVISNAALAQVQELDWENLVERYFEDIKALAGSASRNLLWTAC</sequence>
<dbReference type="InterPro" id="IPR001296">
    <property type="entry name" value="Glyco_trans_1"/>
</dbReference>
<comment type="caution">
    <text evidence="3">The sequence shown here is derived from an EMBL/GenBank/DDBJ whole genome shotgun (WGS) entry which is preliminary data.</text>
</comment>
<dbReference type="Pfam" id="PF13439">
    <property type="entry name" value="Glyco_transf_4"/>
    <property type="match status" value="1"/>
</dbReference>
<dbReference type="eggNOG" id="COG0438">
    <property type="taxonomic scope" value="Bacteria"/>
</dbReference>
<name>A0A0B8T404_9SPHI</name>
<protein>
    <submittedName>
        <fullName evidence="3">Glycosyl transferase group 1</fullName>
    </submittedName>
</protein>
<dbReference type="RefSeq" id="WP_037494282.1">
    <property type="nucleotide sequence ID" value="NZ_JJMU01000002.1"/>
</dbReference>
<dbReference type="AlphaFoldDB" id="A0A0B8T404"/>
<reference evidence="3 4" key="2">
    <citation type="journal article" date="2015" name="PLoS ONE">
        <title>Whole-Genome Optical Mapping and Finished Genome Sequence of Sphingobacterium deserti sp. nov., a New Species Isolated from the Western Desert of China.</title>
        <authorList>
            <person name="Teng C."/>
            <person name="Zhou Z."/>
            <person name="Molnar I."/>
            <person name="Li X."/>
            <person name="Tang R."/>
            <person name="Chen M."/>
            <person name="Wang L."/>
            <person name="Su S."/>
            <person name="Zhang W."/>
            <person name="Lin M."/>
        </authorList>
    </citation>
    <scope>NUCLEOTIDE SEQUENCE [LARGE SCALE GENOMIC DNA]</scope>
    <source>
        <strain evidence="4">ACCC05744</strain>
    </source>
</reference>
<keyword evidence="3" id="KW-0808">Transferase</keyword>
<dbReference type="STRING" id="1229276.DI53_0161"/>